<name>A0A7R9DXG9_TIMPO</name>
<dbReference type="AlphaFoldDB" id="A0A7R9DXG9"/>
<accession>A0A7R9DXG9</accession>
<proteinExistence type="predicted"/>
<gene>
    <name evidence="1" type="ORF">TPSB3V08_LOCUS15072</name>
</gene>
<evidence type="ECO:0000313" key="1">
    <source>
        <dbReference type="EMBL" id="CAD7421657.1"/>
    </source>
</evidence>
<sequence length="32" mass="3584">MGVAEESVERDSFRPISKELPSHHFAHLCCGN</sequence>
<reference evidence="1" key="1">
    <citation type="submission" date="2020-11" db="EMBL/GenBank/DDBJ databases">
        <authorList>
            <person name="Tran Van P."/>
        </authorList>
    </citation>
    <scope>NUCLEOTIDE SEQUENCE</scope>
</reference>
<organism evidence="1">
    <name type="scientific">Timema poppense</name>
    <name type="common">Walking stick</name>
    <dbReference type="NCBI Taxonomy" id="170557"/>
    <lineage>
        <taxon>Eukaryota</taxon>
        <taxon>Metazoa</taxon>
        <taxon>Ecdysozoa</taxon>
        <taxon>Arthropoda</taxon>
        <taxon>Hexapoda</taxon>
        <taxon>Insecta</taxon>
        <taxon>Pterygota</taxon>
        <taxon>Neoptera</taxon>
        <taxon>Polyneoptera</taxon>
        <taxon>Phasmatodea</taxon>
        <taxon>Timematodea</taxon>
        <taxon>Timematoidea</taxon>
        <taxon>Timematidae</taxon>
        <taxon>Timema</taxon>
    </lineage>
</organism>
<dbReference type="EMBL" id="OD057253">
    <property type="protein sequence ID" value="CAD7421657.1"/>
    <property type="molecule type" value="Genomic_DNA"/>
</dbReference>
<protein>
    <submittedName>
        <fullName evidence="1">Uncharacterized protein</fullName>
    </submittedName>
</protein>